<evidence type="ECO:0000313" key="8">
    <source>
        <dbReference type="EMBL" id="CAH7433513.1"/>
    </source>
</evidence>
<name>A0AAV0ADK2_PHORO</name>
<proteinExistence type="predicted"/>
<dbReference type="SMART" id="SM00765">
    <property type="entry name" value="MANEC"/>
    <property type="match status" value="1"/>
</dbReference>
<dbReference type="GeneID" id="127213118"/>
<dbReference type="GO" id="GO:0004867">
    <property type="term" value="F:serine-type endopeptidase inhibitor activity"/>
    <property type="evidence" value="ECO:0007669"/>
    <property type="project" value="TreeGrafter"/>
</dbReference>
<comment type="subcellular location">
    <subcellularLocation>
        <location evidence="1">Membrane</location>
    </subcellularLocation>
</comment>
<dbReference type="CTD" id="100287284"/>
<dbReference type="PANTHER" id="PTHR46750:SF2">
    <property type="entry name" value="MANSC DOMAIN-CONTAINING PROTEIN 4"/>
    <property type="match status" value="1"/>
</dbReference>
<keyword evidence="9" id="KW-1185">Reference proteome</keyword>
<evidence type="ECO:0000259" key="7">
    <source>
        <dbReference type="PROSITE" id="PS50986"/>
    </source>
</evidence>
<feature type="region of interest" description="Disordered" evidence="5">
    <location>
        <begin position="242"/>
        <end position="274"/>
    </location>
</feature>
<dbReference type="Proteomes" id="UP001152836">
    <property type="component" value="Unassembled WGS sequence"/>
</dbReference>
<keyword evidence="2 6" id="KW-0732">Signal</keyword>
<reference evidence="8" key="1">
    <citation type="submission" date="2022-06" db="EMBL/GenBank/DDBJ databases">
        <authorList>
            <person name="Andreotti S."/>
            <person name="Wyler E."/>
        </authorList>
    </citation>
    <scope>NUCLEOTIDE SEQUENCE</scope>
</reference>
<evidence type="ECO:0000313" key="9">
    <source>
        <dbReference type="Proteomes" id="UP001152836"/>
    </source>
</evidence>
<feature type="signal peptide" evidence="6">
    <location>
        <begin position="1"/>
        <end position="20"/>
    </location>
</feature>
<dbReference type="PROSITE" id="PS50986">
    <property type="entry name" value="MANSC"/>
    <property type="match status" value="1"/>
</dbReference>
<feature type="domain" description="MANSC" evidence="7">
    <location>
        <begin position="35"/>
        <end position="115"/>
    </location>
</feature>
<dbReference type="GO" id="GO:0060429">
    <property type="term" value="P:epithelium development"/>
    <property type="evidence" value="ECO:0007669"/>
    <property type="project" value="TreeGrafter"/>
</dbReference>
<feature type="chain" id="PRO_5043561080" evidence="6">
    <location>
        <begin position="21"/>
        <end position="330"/>
    </location>
</feature>
<evidence type="ECO:0000256" key="4">
    <source>
        <dbReference type="ARBA" id="ARBA00023180"/>
    </source>
</evidence>
<dbReference type="EMBL" id="CALSGD010001623">
    <property type="protein sequence ID" value="CAH7433513.1"/>
    <property type="molecule type" value="Genomic_DNA"/>
</dbReference>
<feature type="region of interest" description="Disordered" evidence="5">
    <location>
        <begin position="172"/>
        <end position="194"/>
    </location>
</feature>
<dbReference type="InterPro" id="IPR011106">
    <property type="entry name" value="MANSC_N"/>
</dbReference>
<dbReference type="InterPro" id="IPR013980">
    <property type="entry name" value="MANSC_dom"/>
</dbReference>
<dbReference type="AlphaFoldDB" id="A0AAV0ADK2"/>
<keyword evidence="4" id="KW-0325">Glycoprotein</keyword>
<dbReference type="GO" id="GO:0008544">
    <property type="term" value="P:epidermis development"/>
    <property type="evidence" value="ECO:0007669"/>
    <property type="project" value="TreeGrafter"/>
</dbReference>
<evidence type="ECO:0000256" key="3">
    <source>
        <dbReference type="ARBA" id="ARBA00023136"/>
    </source>
</evidence>
<dbReference type="PANTHER" id="PTHR46750">
    <property type="entry name" value="KUNITZ-TYPE PROTEASE INHIBITOR 1"/>
    <property type="match status" value="1"/>
</dbReference>
<dbReference type="RefSeq" id="XP_051029323.1">
    <property type="nucleotide sequence ID" value="XM_051173366.1"/>
</dbReference>
<evidence type="ECO:0000256" key="2">
    <source>
        <dbReference type="ARBA" id="ARBA00022729"/>
    </source>
</evidence>
<gene>
    <name evidence="8" type="primary">Mansc4</name>
    <name evidence="8" type="ORF">PHOROB_LOCUS17035</name>
</gene>
<evidence type="ECO:0000256" key="1">
    <source>
        <dbReference type="ARBA" id="ARBA00004370"/>
    </source>
</evidence>
<dbReference type="GO" id="GO:0005886">
    <property type="term" value="C:plasma membrane"/>
    <property type="evidence" value="ECO:0007669"/>
    <property type="project" value="TreeGrafter"/>
</dbReference>
<protein>
    <submittedName>
        <fullName evidence="8">Mansc4 protein</fullName>
    </submittedName>
</protein>
<keyword evidence="3" id="KW-0472">Membrane</keyword>
<evidence type="ECO:0000256" key="6">
    <source>
        <dbReference type="SAM" id="SignalP"/>
    </source>
</evidence>
<organism evidence="8 9">
    <name type="scientific">Phodopus roborovskii</name>
    <name type="common">Roborovski's desert hamster</name>
    <name type="synonym">Cricetulus roborovskii</name>
    <dbReference type="NCBI Taxonomy" id="109678"/>
    <lineage>
        <taxon>Eukaryota</taxon>
        <taxon>Metazoa</taxon>
        <taxon>Chordata</taxon>
        <taxon>Craniata</taxon>
        <taxon>Vertebrata</taxon>
        <taxon>Euteleostomi</taxon>
        <taxon>Mammalia</taxon>
        <taxon>Eutheria</taxon>
        <taxon>Euarchontoglires</taxon>
        <taxon>Glires</taxon>
        <taxon>Rodentia</taxon>
        <taxon>Myomorpha</taxon>
        <taxon>Muroidea</taxon>
        <taxon>Cricetidae</taxon>
        <taxon>Cricetinae</taxon>
        <taxon>Phodopus</taxon>
    </lineage>
</organism>
<dbReference type="GO" id="GO:0030198">
    <property type="term" value="P:extracellular matrix organization"/>
    <property type="evidence" value="ECO:0007669"/>
    <property type="project" value="TreeGrafter"/>
</dbReference>
<sequence length="330" mass="35549">MQAAAATAGLLLGLACTVHGLCSPSVFYRDCRIRRFPGLSLNLEESQKLGAQFLKYYSENTGQKCSRSCCLRKEVSCNVAVFLHDPIHDNVNCLHVHCPTLESCILEPGSSAILYNITAGIDPDLLVFEHSSSAYLNTRTSSEWRDRLRILKALNVGNEGLHMDGIKRTLPSTEAASSTAHRDPGANTGISHSRKSTTDLDLRFISVNVSTVTKVSTDFTHSPDNMTTPFSGLTDTNISQVPSQSRLNISKPLLNKTKGSHGGNDTSEQEAPQDGAPVTAGAWLASVTLGAAIVCLCCCVVTGACRCFGEQQGWYRLGQWGQGNTLKGRS</sequence>
<dbReference type="Pfam" id="PF07502">
    <property type="entry name" value="MANEC"/>
    <property type="match status" value="1"/>
</dbReference>
<accession>A0AAV0ADK2</accession>
<evidence type="ECO:0000256" key="5">
    <source>
        <dbReference type="SAM" id="MobiDB-lite"/>
    </source>
</evidence>
<dbReference type="KEGG" id="prob:127213118"/>
<comment type="caution">
    <text evidence="8">The sequence shown here is derived from an EMBL/GenBank/DDBJ whole genome shotgun (WGS) entry which is preliminary data.</text>
</comment>